<evidence type="ECO:0008006" key="4">
    <source>
        <dbReference type="Google" id="ProtNLM"/>
    </source>
</evidence>
<evidence type="ECO:0000313" key="3">
    <source>
        <dbReference type="Proteomes" id="UP001605036"/>
    </source>
</evidence>
<name>A0ABD1YDB3_9MARC</name>
<protein>
    <recommendedName>
        <fullName evidence="4">CCHC-type domain-containing protein</fullName>
    </recommendedName>
</protein>
<proteinExistence type="predicted"/>
<accession>A0ABD1YDB3</accession>
<reference evidence="2 3" key="1">
    <citation type="submission" date="2024-09" db="EMBL/GenBank/DDBJ databases">
        <title>Chromosome-scale assembly of Riccia fluitans.</title>
        <authorList>
            <person name="Paukszto L."/>
            <person name="Sawicki J."/>
            <person name="Karawczyk K."/>
            <person name="Piernik-Szablinska J."/>
            <person name="Szczecinska M."/>
            <person name="Mazdziarz M."/>
        </authorList>
    </citation>
    <scope>NUCLEOTIDE SEQUENCE [LARGE SCALE GENOMIC DNA]</scope>
    <source>
        <strain evidence="2">Rf_01</strain>
        <tissue evidence="2">Aerial parts of the thallus</tissue>
    </source>
</reference>
<dbReference type="AlphaFoldDB" id="A0ABD1YDB3"/>
<sequence length="139" mass="15066">MPQLVPAVPFCHFCKKSGHSFHEGCPEYVQKFASYRNQRGQGGQRAGRLAPGCKMLTPVMEGPVEGDQLSEIPGDDGKSVGDTPETIEEASKAFVGPTGTILQPEPVQDQASSTGQMKNLGKKEKLAAEVNRVHEKIFR</sequence>
<gene>
    <name evidence="2" type="ORF">R1flu_003882</name>
</gene>
<dbReference type="EMBL" id="JBHFFA010000006">
    <property type="protein sequence ID" value="KAL2623677.1"/>
    <property type="molecule type" value="Genomic_DNA"/>
</dbReference>
<feature type="region of interest" description="Disordered" evidence="1">
    <location>
        <begin position="60"/>
        <end position="121"/>
    </location>
</feature>
<evidence type="ECO:0000256" key="1">
    <source>
        <dbReference type="SAM" id="MobiDB-lite"/>
    </source>
</evidence>
<dbReference type="Proteomes" id="UP001605036">
    <property type="component" value="Unassembled WGS sequence"/>
</dbReference>
<evidence type="ECO:0000313" key="2">
    <source>
        <dbReference type="EMBL" id="KAL2623677.1"/>
    </source>
</evidence>
<organism evidence="2 3">
    <name type="scientific">Riccia fluitans</name>
    <dbReference type="NCBI Taxonomy" id="41844"/>
    <lineage>
        <taxon>Eukaryota</taxon>
        <taxon>Viridiplantae</taxon>
        <taxon>Streptophyta</taxon>
        <taxon>Embryophyta</taxon>
        <taxon>Marchantiophyta</taxon>
        <taxon>Marchantiopsida</taxon>
        <taxon>Marchantiidae</taxon>
        <taxon>Marchantiales</taxon>
        <taxon>Ricciaceae</taxon>
        <taxon>Riccia</taxon>
    </lineage>
</organism>
<keyword evidence="3" id="KW-1185">Reference proteome</keyword>
<comment type="caution">
    <text evidence="2">The sequence shown here is derived from an EMBL/GenBank/DDBJ whole genome shotgun (WGS) entry which is preliminary data.</text>
</comment>